<keyword evidence="2" id="KW-0808">Transferase</keyword>
<dbReference type="GO" id="GO:0032259">
    <property type="term" value="P:methylation"/>
    <property type="evidence" value="ECO:0007669"/>
    <property type="project" value="UniProtKB-KW"/>
</dbReference>
<feature type="region of interest" description="Disordered" evidence="1">
    <location>
        <begin position="225"/>
        <end position="247"/>
    </location>
</feature>
<protein>
    <submittedName>
        <fullName evidence="2">DNA methyltransferase</fullName>
    </submittedName>
</protein>
<reference evidence="2" key="1">
    <citation type="submission" date="2024-10" db="EMBL/GenBank/DDBJ databases">
        <authorList>
            <person name="Tejada A.J.P."/>
            <person name="Nada M.A.L."/>
            <person name="Joloro M.J.G."/>
            <person name="Chin R.A.D."/>
            <person name="Reterta M.C.C."/>
            <person name="Casidsid J.Y.O."/>
            <person name="Collado A.R.G."/>
            <person name="Berlin S.C."/>
            <person name="Ancla J.B."/>
            <person name="Asejo A.B."/>
            <person name="Yadao N.M.R."/>
            <person name="De Paz V.P. Jr."/>
            <person name="Bigol U.G."/>
        </authorList>
    </citation>
    <scope>NUCLEOTIDE SEQUENCE</scope>
</reference>
<evidence type="ECO:0000256" key="1">
    <source>
        <dbReference type="SAM" id="MobiDB-lite"/>
    </source>
</evidence>
<feature type="compositionally biased region" description="Polar residues" evidence="1">
    <location>
        <begin position="225"/>
        <end position="244"/>
    </location>
</feature>
<sequence length="270" mass="29721">MKEALQKLSQKTSTGSPSVIFSLVSAAGLSRSDLREFRKIRLSGREARLANRLARQESNSDISTRDTSRRYSLTSSASAALQSSLGNRLRQQLQNRGCAIYKLIWKEKTTPSGLPYSQLVASVPRTNATDCSSARTTWLSPCAQNGTVNGYTDWEKVIKRKEAGRQQNLRDVVILAAWSTPTANDFKGSGETVIRKDGKDRTFDRLDYSTEQGLKITQPIRITVSGPTLTGSDAGTESSGQLNPAHSRWLMGYPPEWDDCAVTAMPSSRK</sequence>
<organism evidence="2">
    <name type="scientific">Escherichia phage vB_VIPECOMC04</name>
    <dbReference type="NCBI Taxonomy" id="3350136"/>
    <lineage>
        <taxon>Viruses</taxon>
        <taxon>Duplodnaviria</taxon>
        <taxon>Heunggongvirae</taxon>
        <taxon>Uroviricota</taxon>
        <taxon>Caudoviricetes</taxon>
        <taxon>Sarkviridae</taxon>
        <taxon>Guernseyvirinae</taxon>
        <taxon>Kagunavirus</taxon>
    </lineage>
</organism>
<name>A0AB74UF19_9CAUD</name>
<evidence type="ECO:0000313" key="2">
    <source>
        <dbReference type="EMBL" id="XHV08328.1"/>
    </source>
</evidence>
<dbReference type="EMBL" id="PQ423993">
    <property type="protein sequence ID" value="XHV08328.1"/>
    <property type="molecule type" value="Genomic_DNA"/>
</dbReference>
<proteinExistence type="predicted"/>
<accession>A0AB74UF19</accession>
<gene>
    <name evidence="2" type="ORF">VIPECOMC04_00042</name>
</gene>
<keyword evidence="2" id="KW-0489">Methyltransferase</keyword>
<dbReference type="GO" id="GO:0008168">
    <property type="term" value="F:methyltransferase activity"/>
    <property type="evidence" value="ECO:0007669"/>
    <property type="project" value="UniProtKB-KW"/>
</dbReference>